<organism evidence="2 3">
    <name type="scientific">Nocardioides jiangsuensis</name>
    <dbReference type="NCBI Taxonomy" id="2866161"/>
    <lineage>
        <taxon>Bacteria</taxon>
        <taxon>Bacillati</taxon>
        <taxon>Actinomycetota</taxon>
        <taxon>Actinomycetes</taxon>
        <taxon>Propionibacteriales</taxon>
        <taxon>Nocardioidaceae</taxon>
        <taxon>Nocardioides</taxon>
    </lineage>
</organism>
<name>A0ABS7RFG8_9ACTN</name>
<protein>
    <submittedName>
        <fullName evidence="2">Uncharacterized protein</fullName>
    </submittedName>
</protein>
<proteinExistence type="predicted"/>
<gene>
    <name evidence="2" type="ORF">K1X13_02955</name>
</gene>
<feature type="compositionally biased region" description="Basic and acidic residues" evidence="1">
    <location>
        <begin position="119"/>
        <end position="130"/>
    </location>
</feature>
<dbReference type="EMBL" id="JAIEZQ010000001">
    <property type="protein sequence ID" value="MBY9073773.1"/>
    <property type="molecule type" value="Genomic_DNA"/>
</dbReference>
<dbReference type="Proteomes" id="UP000754710">
    <property type="component" value="Unassembled WGS sequence"/>
</dbReference>
<feature type="region of interest" description="Disordered" evidence="1">
    <location>
        <begin position="1"/>
        <end position="21"/>
    </location>
</feature>
<evidence type="ECO:0000256" key="1">
    <source>
        <dbReference type="SAM" id="MobiDB-lite"/>
    </source>
</evidence>
<reference evidence="2 3" key="1">
    <citation type="submission" date="2021-08" db="EMBL/GenBank/DDBJ databases">
        <title>Nocardioides bacterium WL0053 sp. nov., isolated from the sediment.</title>
        <authorList>
            <person name="Wang L."/>
            <person name="Zhang D."/>
            <person name="Zhang A."/>
        </authorList>
    </citation>
    <scope>NUCLEOTIDE SEQUENCE [LARGE SCALE GENOMIC DNA]</scope>
    <source>
        <strain evidence="2 3">WL0053</strain>
    </source>
</reference>
<dbReference type="RefSeq" id="WP_221023535.1">
    <property type="nucleotide sequence ID" value="NZ_JAIEZQ010000001.1"/>
</dbReference>
<keyword evidence="3" id="KW-1185">Reference proteome</keyword>
<evidence type="ECO:0000313" key="2">
    <source>
        <dbReference type="EMBL" id="MBY9073773.1"/>
    </source>
</evidence>
<accession>A0ABS7RFG8</accession>
<evidence type="ECO:0000313" key="3">
    <source>
        <dbReference type="Proteomes" id="UP000754710"/>
    </source>
</evidence>
<sequence length="138" mass="13971">MTGHENDGTNEDDQGEVGSVGEEAVKLLAALQDWAGKSGGEYAGAAAGAAASAASALGAVNEHIATGAEECRYCPVCRLIASARGTSPEVRQHLAAAASSLMQAVAGVMATHTGPATKAENETGVEKIDLTDDDWEDD</sequence>
<comment type="caution">
    <text evidence="2">The sequence shown here is derived from an EMBL/GenBank/DDBJ whole genome shotgun (WGS) entry which is preliminary data.</text>
</comment>
<feature type="region of interest" description="Disordered" evidence="1">
    <location>
        <begin position="114"/>
        <end position="138"/>
    </location>
</feature>